<name>A0A7J6KRJ3_PEROL</name>
<evidence type="ECO:0000313" key="7">
    <source>
        <dbReference type="EMBL" id="KAF4649116.1"/>
    </source>
</evidence>
<keyword evidence="3 6" id="KW-1133">Transmembrane helix</keyword>
<dbReference type="Proteomes" id="UP000572268">
    <property type="component" value="Unassembled WGS sequence"/>
</dbReference>
<feature type="transmembrane region" description="Helical" evidence="6">
    <location>
        <begin position="12"/>
        <end position="28"/>
    </location>
</feature>
<dbReference type="EMBL" id="JABANN010001652">
    <property type="protein sequence ID" value="KAF4649116.1"/>
    <property type="molecule type" value="Genomic_DNA"/>
</dbReference>
<gene>
    <name evidence="7" type="ORF">FOL46_002095</name>
</gene>
<proteinExistence type="predicted"/>
<evidence type="ECO:0000313" key="8">
    <source>
        <dbReference type="Proteomes" id="UP000572268"/>
    </source>
</evidence>
<feature type="transmembrane region" description="Helical" evidence="6">
    <location>
        <begin position="75"/>
        <end position="98"/>
    </location>
</feature>
<feature type="compositionally biased region" description="Basic and acidic residues" evidence="5">
    <location>
        <begin position="216"/>
        <end position="227"/>
    </location>
</feature>
<evidence type="ECO:0000256" key="6">
    <source>
        <dbReference type="SAM" id="Phobius"/>
    </source>
</evidence>
<organism evidence="7 8">
    <name type="scientific">Perkinsus olseni</name>
    <name type="common">Perkinsus atlanticus</name>
    <dbReference type="NCBI Taxonomy" id="32597"/>
    <lineage>
        <taxon>Eukaryota</taxon>
        <taxon>Sar</taxon>
        <taxon>Alveolata</taxon>
        <taxon>Perkinsozoa</taxon>
        <taxon>Perkinsea</taxon>
        <taxon>Perkinsida</taxon>
        <taxon>Perkinsidae</taxon>
        <taxon>Perkinsus</taxon>
    </lineage>
</organism>
<keyword evidence="4 6" id="KW-0472">Membrane</keyword>
<accession>A0A7J6KRJ3</accession>
<evidence type="ECO:0000256" key="2">
    <source>
        <dbReference type="ARBA" id="ARBA00022692"/>
    </source>
</evidence>
<protein>
    <recommendedName>
        <fullName evidence="9">Transmembrane protein</fullName>
    </recommendedName>
</protein>
<keyword evidence="2 6" id="KW-0812">Transmembrane</keyword>
<comment type="caution">
    <text evidence="7">The sequence shown here is derived from an EMBL/GenBank/DDBJ whole genome shotgun (WGS) entry which is preliminary data.</text>
</comment>
<evidence type="ECO:0000256" key="5">
    <source>
        <dbReference type="SAM" id="MobiDB-lite"/>
    </source>
</evidence>
<sequence length="241" mass="26922">MAMPSFPSTFASWWLNFTTPLIVLIYPIRIHGPSYFTHIVVCVTLSVAAVILAASPFLPMQLVIVMAVVAGTSTVFFPLIAVIASSACASGLITYVVWTSVSQQYTYFHLGVGVVALLTAAATLASRRLFDNWQMLYCPIIGGYLIASAAGCQWWVWVTSAGGSLVLHLRKKWLLRLEEEEWAKNMEESERYWIRATADIATAHSRSPRQQTRVAGYREQKTDRSKSELQTPLLREYRGRG</sequence>
<reference evidence="7 8" key="1">
    <citation type="submission" date="2020-04" db="EMBL/GenBank/DDBJ databases">
        <title>Perkinsus olseni comparative genomics.</title>
        <authorList>
            <person name="Bogema D.R."/>
        </authorList>
    </citation>
    <scope>NUCLEOTIDE SEQUENCE [LARGE SCALE GENOMIC DNA]</scope>
    <source>
        <strain evidence="7">ATCC PRA-31</strain>
    </source>
</reference>
<dbReference type="SUPFAM" id="SSF81345">
    <property type="entry name" value="ABC transporter involved in vitamin B12 uptake, BtuC"/>
    <property type="match status" value="1"/>
</dbReference>
<evidence type="ECO:0008006" key="9">
    <source>
        <dbReference type="Google" id="ProtNLM"/>
    </source>
</evidence>
<feature type="compositionally biased region" description="Polar residues" evidence="5">
    <location>
        <begin position="204"/>
        <end position="213"/>
    </location>
</feature>
<feature type="transmembrane region" description="Helical" evidence="6">
    <location>
        <begin position="35"/>
        <end position="55"/>
    </location>
</feature>
<evidence type="ECO:0000256" key="1">
    <source>
        <dbReference type="ARBA" id="ARBA00004141"/>
    </source>
</evidence>
<feature type="transmembrane region" description="Helical" evidence="6">
    <location>
        <begin position="105"/>
        <end position="124"/>
    </location>
</feature>
<comment type="subcellular location">
    <subcellularLocation>
        <location evidence="1">Membrane</location>
        <topology evidence="1">Multi-pass membrane protein</topology>
    </subcellularLocation>
</comment>
<feature type="region of interest" description="Disordered" evidence="5">
    <location>
        <begin position="204"/>
        <end position="241"/>
    </location>
</feature>
<feature type="transmembrane region" description="Helical" evidence="6">
    <location>
        <begin position="144"/>
        <end position="167"/>
    </location>
</feature>
<evidence type="ECO:0000256" key="4">
    <source>
        <dbReference type="ARBA" id="ARBA00023136"/>
    </source>
</evidence>
<dbReference type="InterPro" id="IPR037294">
    <property type="entry name" value="ABC_BtuC-like"/>
</dbReference>
<evidence type="ECO:0000256" key="3">
    <source>
        <dbReference type="ARBA" id="ARBA00022989"/>
    </source>
</evidence>
<dbReference type="GO" id="GO:0016020">
    <property type="term" value="C:membrane"/>
    <property type="evidence" value="ECO:0007669"/>
    <property type="project" value="UniProtKB-SubCell"/>
</dbReference>
<dbReference type="AlphaFoldDB" id="A0A7J6KRJ3"/>